<reference evidence="2" key="2">
    <citation type="submission" date="2025-08" db="UniProtKB">
        <authorList>
            <consortium name="Ensembl"/>
        </authorList>
    </citation>
    <scope>IDENTIFICATION</scope>
</reference>
<name>A0A8C0AJG0_BOSMU</name>
<dbReference type="Ensembl" id="ENSBGRT00000044491.1">
    <property type="protein sequence ID" value="ENSBGRP00000038387.1"/>
    <property type="gene ID" value="ENSBGRG00000024108.1"/>
</dbReference>
<keyword evidence="3" id="KW-1185">Reference proteome</keyword>
<reference evidence="2" key="1">
    <citation type="submission" date="2019-05" db="EMBL/GenBank/DDBJ databases">
        <authorList>
            <person name="Zhang S."/>
            <person name="Liu J."/>
        </authorList>
    </citation>
    <scope>NUCLEOTIDE SEQUENCE [LARGE SCALE GENOMIC DNA]</scope>
</reference>
<dbReference type="AlphaFoldDB" id="A0A8C0AJG0"/>
<evidence type="ECO:0000256" key="1">
    <source>
        <dbReference type="SAM" id="MobiDB-lite"/>
    </source>
</evidence>
<dbReference type="Proteomes" id="UP000694520">
    <property type="component" value="Chromosome 12"/>
</dbReference>
<protein>
    <submittedName>
        <fullName evidence="2">Uncharacterized protein</fullName>
    </submittedName>
</protein>
<reference evidence="2" key="3">
    <citation type="submission" date="2025-09" db="UniProtKB">
        <authorList>
            <consortium name="Ensembl"/>
        </authorList>
    </citation>
    <scope>IDENTIFICATION</scope>
</reference>
<evidence type="ECO:0000313" key="3">
    <source>
        <dbReference type="Proteomes" id="UP000694520"/>
    </source>
</evidence>
<feature type="compositionally biased region" description="Basic residues" evidence="1">
    <location>
        <begin position="33"/>
        <end position="46"/>
    </location>
</feature>
<feature type="compositionally biased region" description="Polar residues" evidence="1">
    <location>
        <begin position="21"/>
        <end position="31"/>
    </location>
</feature>
<accession>A0A8C0AJG0</accession>
<organism evidence="2 3">
    <name type="scientific">Bos mutus grunniens</name>
    <name type="common">Wild yak</name>
    <name type="synonym">Bos grunniens</name>
    <dbReference type="NCBI Taxonomy" id="30521"/>
    <lineage>
        <taxon>Eukaryota</taxon>
        <taxon>Metazoa</taxon>
        <taxon>Chordata</taxon>
        <taxon>Craniata</taxon>
        <taxon>Vertebrata</taxon>
        <taxon>Euteleostomi</taxon>
        <taxon>Mammalia</taxon>
        <taxon>Eutheria</taxon>
        <taxon>Laurasiatheria</taxon>
        <taxon>Artiodactyla</taxon>
        <taxon>Ruminantia</taxon>
        <taxon>Pecora</taxon>
        <taxon>Bovidae</taxon>
        <taxon>Bovinae</taxon>
        <taxon>Bos</taxon>
    </lineage>
</organism>
<proteinExistence type="predicted"/>
<dbReference type="GeneTree" id="ENSGT00990000213866"/>
<evidence type="ECO:0000313" key="2">
    <source>
        <dbReference type="Ensembl" id="ENSBGRP00000038387.1"/>
    </source>
</evidence>
<sequence length="85" mass="9663">MMNATQMQKMNKTMILTLKSSCNNKTLQSSTPRHPRMTRGRARRRPAGMMKAVIGAHVGSGRSHTSLDAAPLFWKKTLVVWFRTY</sequence>
<feature type="region of interest" description="Disordered" evidence="1">
    <location>
        <begin position="21"/>
        <end position="48"/>
    </location>
</feature>